<dbReference type="EMBL" id="MDYQ01000047">
    <property type="protein sequence ID" value="PRP85322.1"/>
    <property type="molecule type" value="Genomic_DNA"/>
</dbReference>
<dbReference type="CDD" id="cd09917">
    <property type="entry name" value="F-box_SF"/>
    <property type="match status" value="1"/>
</dbReference>
<reference evidence="2 3" key="1">
    <citation type="journal article" date="2018" name="Genome Biol. Evol.">
        <title>Multiple Roots of Fruiting Body Formation in Amoebozoa.</title>
        <authorList>
            <person name="Hillmann F."/>
            <person name="Forbes G."/>
            <person name="Novohradska S."/>
            <person name="Ferling I."/>
            <person name="Riege K."/>
            <person name="Groth M."/>
            <person name="Westermann M."/>
            <person name="Marz M."/>
            <person name="Spaller T."/>
            <person name="Winckler T."/>
            <person name="Schaap P."/>
            <person name="Glockner G."/>
        </authorList>
    </citation>
    <scope>NUCLEOTIDE SEQUENCE [LARGE SCALE GENOMIC DNA]</scope>
    <source>
        <strain evidence="2 3">Jena</strain>
    </source>
</reference>
<organism evidence="2 3">
    <name type="scientific">Planoprotostelium fungivorum</name>
    <dbReference type="NCBI Taxonomy" id="1890364"/>
    <lineage>
        <taxon>Eukaryota</taxon>
        <taxon>Amoebozoa</taxon>
        <taxon>Evosea</taxon>
        <taxon>Variosea</taxon>
        <taxon>Cavosteliida</taxon>
        <taxon>Cavosteliaceae</taxon>
        <taxon>Planoprotostelium</taxon>
    </lineage>
</organism>
<comment type="caution">
    <text evidence="2">The sequence shown here is derived from an EMBL/GenBank/DDBJ whole genome shotgun (WGS) entry which is preliminary data.</text>
</comment>
<evidence type="ECO:0000259" key="1">
    <source>
        <dbReference type="SMART" id="SM00256"/>
    </source>
</evidence>
<name>A0A2P6NN11_9EUKA</name>
<dbReference type="InterPro" id="IPR001810">
    <property type="entry name" value="F-box_dom"/>
</dbReference>
<sequence>MQQLPIDLWNNIFSFLPTLDLCAPCFTSKILRDAACRTLDSHNTDIIHWHRYRKQLPTHNMEVVKWWRIAVREPTREEVMEATRSDQLDVVELLGWDDTELSLRHRTITRTHLCAPAWCAGDILFMAVANGSKKIITAVHERKNVVEALNEGLSNPYCMYNPLFGEEEDLEMMQWLCNEHVEGLPSVQWPVRLFEKIYSVGFRLAERGHRRVIAKLMQRIKMDDVKGSNMYNGAGQGGRIDMLLWLEENNVPYDPEHIQLFYFVSSMSTFEWALSHGVLPSHYLPFNDREEGTYEDALRVGCIENQFDLPTDVLCNPEITHADVEVVRSAIDDGYITRETMLQLPLLSTRDRFEMIQWMHERELLHENICLFVYRWDNVHIMSWLVERGYAIHDGDWIHSCAAIASPDLLLWLIETYDKGDEEMYDMLVKQAPWGPFNLPSMEFLLQRKWNESEEEVKTWMDDKPEEYLDVEWMTYLWENGRSL</sequence>
<evidence type="ECO:0000313" key="3">
    <source>
        <dbReference type="Proteomes" id="UP000241769"/>
    </source>
</evidence>
<accession>A0A2P6NN11</accession>
<feature type="domain" description="F-box" evidence="1">
    <location>
        <begin position="4"/>
        <end position="45"/>
    </location>
</feature>
<evidence type="ECO:0000313" key="2">
    <source>
        <dbReference type="EMBL" id="PRP85322.1"/>
    </source>
</evidence>
<dbReference type="Pfam" id="PF00646">
    <property type="entry name" value="F-box"/>
    <property type="match status" value="1"/>
</dbReference>
<protein>
    <recommendedName>
        <fullName evidence="1">F-box domain-containing protein</fullName>
    </recommendedName>
</protein>
<gene>
    <name evidence="2" type="ORF">PROFUN_06924</name>
</gene>
<dbReference type="InParanoid" id="A0A2P6NN11"/>
<dbReference type="SMART" id="SM00256">
    <property type="entry name" value="FBOX"/>
    <property type="match status" value="1"/>
</dbReference>
<dbReference type="AlphaFoldDB" id="A0A2P6NN11"/>
<dbReference type="InterPro" id="IPR036047">
    <property type="entry name" value="F-box-like_dom_sf"/>
</dbReference>
<dbReference type="SUPFAM" id="SSF81383">
    <property type="entry name" value="F-box domain"/>
    <property type="match status" value="1"/>
</dbReference>
<keyword evidence="3" id="KW-1185">Reference proteome</keyword>
<dbReference type="Proteomes" id="UP000241769">
    <property type="component" value="Unassembled WGS sequence"/>
</dbReference>
<proteinExistence type="predicted"/>